<dbReference type="InterPro" id="IPR011059">
    <property type="entry name" value="Metal-dep_hydrolase_composite"/>
</dbReference>
<sequence length="118" mass="13214">MAALIDRGLMILGGSGAPVELGDPRIEFYAVVAQKRLDGSSAEEWHPELAVTREAALKMFTIWPAYSAFQENIRGFVEVGKYADFTIFDRDWLSIPEAEILTSENLMTIVGEKITYQK</sequence>
<dbReference type="EMBL" id="CP003837">
    <property type="protein sequence ID" value="AGH43269.1"/>
    <property type="molecule type" value="Genomic_DNA"/>
</dbReference>
<dbReference type="GO" id="GO:0016810">
    <property type="term" value="F:hydrolase activity, acting on carbon-nitrogen (but not peptide) bonds"/>
    <property type="evidence" value="ECO:0007669"/>
    <property type="project" value="InterPro"/>
</dbReference>
<dbReference type="Proteomes" id="UP000011864">
    <property type="component" value="Chromosome"/>
</dbReference>
<dbReference type="eggNOG" id="COG1574">
    <property type="taxonomic scope" value="Bacteria"/>
</dbReference>
<dbReference type="InterPro" id="IPR013108">
    <property type="entry name" value="Amidohydro_3"/>
</dbReference>
<name>M4RM80_9ALTE</name>
<dbReference type="Pfam" id="PF07969">
    <property type="entry name" value="Amidohydro_3"/>
    <property type="match status" value="1"/>
</dbReference>
<dbReference type="PANTHER" id="PTHR22642">
    <property type="entry name" value="IMIDAZOLONEPROPIONASE"/>
    <property type="match status" value="1"/>
</dbReference>
<gene>
    <name evidence="2" type="ORF">C427_1160</name>
</gene>
<dbReference type="HOGENOM" id="CLU_2070832_0_0_6"/>
<dbReference type="KEGG" id="gps:C427_1160"/>
<dbReference type="PATRIC" id="fig|1129794.4.peg.1150"/>
<dbReference type="SUPFAM" id="SSF51338">
    <property type="entry name" value="Composite domain of metallo-dependent hydrolases"/>
    <property type="match status" value="1"/>
</dbReference>
<dbReference type="STRING" id="1129794.C427_1160"/>
<organism evidence="2 3">
    <name type="scientific">Paraglaciecola psychrophila 170</name>
    <dbReference type="NCBI Taxonomy" id="1129794"/>
    <lineage>
        <taxon>Bacteria</taxon>
        <taxon>Pseudomonadati</taxon>
        <taxon>Pseudomonadota</taxon>
        <taxon>Gammaproteobacteria</taxon>
        <taxon>Alteromonadales</taxon>
        <taxon>Alteromonadaceae</taxon>
        <taxon>Paraglaciecola</taxon>
    </lineage>
</organism>
<feature type="domain" description="Amidohydrolase 3" evidence="1">
    <location>
        <begin position="2"/>
        <end position="116"/>
    </location>
</feature>
<reference evidence="2 3" key="1">
    <citation type="journal article" date="2013" name="Genome Announc.">
        <title>Complete Genome Sequence of Glaciecola psychrophila Strain 170T.</title>
        <authorList>
            <person name="Yin J."/>
            <person name="Chen J."/>
            <person name="Liu G."/>
            <person name="Yu Y."/>
            <person name="Song L."/>
            <person name="Wang X."/>
            <person name="Qu X."/>
        </authorList>
    </citation>
    <scope>NUCLEOTIDE SEQUENCE [LARGE SCALE GENOMIC DNA]</scope>
    <source>
        <strain evidence="2 3">170</strain>
    </source>
</reference>
<proteinExistence type="predicted"/>
<evidence type="ECO:0000313" key="3">
    <source>
        <dbReference type="Proteomes" id="UP000011864"/>
    </source>
</evidence>
<dbReference type="Gene3D" id="3.20.20.140">
    <property type="entry name" value="Metal-dependent hydrolases"/>
    <property type="match status" value="1"/>
</dbReference>
<evidence type="ECO:0000313" key="2">
    <source>
        <dbReference type="EMBL" id="AGH43269.1"/>
    </source>
</evidence>
<evidence type="ECO:0000259" key="1">
    <source>
        <dbReference type="Pfam" id="PF07969"/>
    </source>
</evidence>
<dbReference type="RefSeq" id="WP_015430489.1">
    <property type="nucleotide sequence ID" value="NC_020514.1"/>
</dbReference>
<dbReference type="PANTHER" id="PTHR22642:SF2">
    <property type="entry name" value="PROTEIN LONG AFTER FAR-RED 3"/>
    <property type="match status" value="1"/>
</dbReference>
<keyword evidence="2" id="KW-0378">Hydrolase</keyword>
<keyword evidence="3" id="KW-1185">Reference proteome</keyword>
<dbReference type="AlphaFoldDB" id="M4RM80"/>
<protein>
    <submittedName>
        <fullName evidence="2">Amidohydrolase</fullName>
    </submittedName>
</protein>
<accession>M4RM80</accession>